<dbReference type="InterPro" id="IPR036637">
    <property type="entry name" value="Phosphohistidine_dom_sf"/>
</dbReference>
<proteinExistence type="predicted"/>
<dbReference type="Pfam" id="PF00391">
    <property type="entry name" value="PEP-utilizers"/>
    <property type="match status" value="1"/>
</dbReference>
<feature type="domain" description="PEP-utilising enzyme mobile" evidence="1">
    <location>
        <begin position="236"/>
        <end position="304"/>
    </location>
</feature>
<organism evidence="2">
    <name type="scientific">marine sediment metagenome</name>
    <dbReference type="NCBI Taxonomy" id="412755"/>
    <lineage>
        <taxon>unclassified sequences</taxon>
        <taxon>metagenomes</taxon>
        <taxon>ecological metagenomes</taxon>
    </lineage>
</organism>
<dbReference type="GO" id="GO:0016772">
    <property type="term" value="F:transferase activity, transferring phosphorus-containing groups"/>
    <property type="evidence" value="ECO:0007669"/>
    <property type="project" value="InterPro"/>
</dbReference>
<dbReference type="AlphaFoldDB" id="X1KHT4"/>
<gene>
    <name evidence="2" type="ORF">S06H3_17308</name>
</gene>
<dbReference type="SUPFAM" id="SSF52009">
    <property type="entry name" value="Phosphohistidine domain"/>
    <property type="match status" value="1"/>
</dbReference>
<reference evidence="2" key="1">
    <citation type="journal article" date="2014" name="Front. Microbiol.">
        <title>High frequency of phylogenetically diverse reductive dehalogenase-homologous genes in deep subseafloor sedimentary metagenomes.</title>
        <authorList>
            <person name="Kawai M."/>
            <person name="Futagami T."/>
            <person name="Toyoda A."/>
            <person name="Takaki Y."/>
            <person name="Nishi S."/>
            <person name="Hori S."/>
            <person name="Arai W."/>
            <person name="Tsubouchi T."/>
            <person name="Morono Y."/>
            <person name="Uchiyama I."/>
            <person name="Ito T."/>
            <person name="Fujiyama A."/>
            <person name="Inagaki F."/>
            <person name="Takami H."/>
        </authorList>
    </citation>
    <scope>NUCLEOTIDE SEQUENCE</scope>
    <source>
        <strain evidence="2">Expedition CK06-06</strain>
    </source>
</reference>
<sequence>MMEFIVPSWWEDPTPAVAHVQQYLTLSKDVSAPFPLDNIRPHLVKEREQLTRELIDKVKAAKYPDMDWFLALLKISQMTSSFSESHDTAWEQGCHTTFRYLVRKIGERLVKFGTIEKPDDMFFFIPDELELFINYPDSYEVKDLVEERRKTWTAQKEYRTRPPIISRGPLTPEDINKHQASVHDAIVSKVVAGEYAIPRPETGAILFGNCGSPAGTTEGRAHLIVTDADIFAVQLGDILVCPSMSSGWTPVLPLAKGIVTNGGGSLSHACIHSREYDIPLVSNTGNATLIIQEGEKLRVDATEGLVFRIK</sequence>
<accession>X1KHT4</accession>
<dbReference type="PANTHER" id="PTHR43615">
    <property type="entry name" value="PHOSPHOENOLPYRUVATE SYNTHASE-RELATED"/>
    <property type="match status" value="1"/>
</dbReference>
<comment type="caution">
    <text evidence="2">The sequence shown here is derived from an EMBL/GenBank/DDBJ whole genome shotgun (WGS) entry which is preliminary data.</text>
</comment>
<name>X1KHT4_9ZZZZ</name>
<dbReference type="Gene3D" id="3.50.30.10">
    <property type="entry name" value="Phosphohistidine domain"/>
    <property type="match status" value="1"/>
</dbReference>
<evidence type="ECO:0000313" key="2">
    <source>
        <dbReference type="EMBL" id="GAI06248.1"/>
    </source>
</evidence>
<evidence type="ECO:0000259" key="1">
    <source>
        <dbReference type="Pfam" id="PF00391"/>
    </source>
</evidence>
<dbReference type="EMBL" id="BARV01008643">
    <property type="protein sequence ID" value="GAI06248.1"/>
    <property type="molecule type" value="Genomic_DNA"/>
</dbReference>
<dbReference type="PANTHER" id="PTHR43615:SF1">
    <property type="entry name" value="PPDK_N DOMAIN-CONTAINING PROTEIN"/>
    <property type="match status" value="1"/>
</dbReference>
<dbReference type="InterPro" id="IPR008279">
    <property type="entry name" value="PEP-util_enz_mobile_dom"/>
</dbReference>
<protein>
    <recommendedName>
        <fullName evidence="1">PEP-utilising enzyme mobile domain-containing protein</fullName>
    </recommendedName>
</protein>
<dbReference type="InterPro" id="IPR051549">
    <property type="entry name" value="PEP_Utilizing_Enz"/>
</dbReference>